<dbReference type="Proteomes" id="UP000324222">
    <property type="component" value="Unassembled WGS sequence"/>
</dbReference>
<organism evidence="1 2">
    <name type="scientific">Portunus trituberculatus</name>
    <name type="common">Swimming crab</name>
    <name type="synonym">Neptunus trituberculatus</name>
    <dbReference type="NCBI Taxonomy" id="210409"/>
    <lineage>
        <taxon>Eukaryota</taxon>
        <taxon>Metazoa</taxon>
        <taxon>Ecdysozoa</taxon>
        <taxon>Arthropoda</taxon>
        <taxon>Crustacea</taxon>
        <taxon>Multicrustacea</taxon>
        <taxon>Malacostraca</taxon>
        <taxon>Eumalacostraca</taxon>
        <taxon>Eucarida</taxon>
        <taxon>Decapoda</taxon>
        <taxon>Pleocyemata</taxon>
        <taxon>Brachyura</taxon>
        <taxon>Eubrachyura</taxon>
        <taxon>Portunoidea</taxon>
        <taxon>Portunidae</taxon>
        <taxon>Portuninae</taxon>
        <taxon>Portunus</taxon>
    </lineage>
</organism>
<protein>
    <submittedName>
        <fullName evidence="1">Uncharacterized protein</fullName>
    </submittedName>
</protein>
<gene>
    <name evidence="1" type="ORF">E2C01_100382</name>
</gene>
<proteinExistence type="predicted"/>
<accession>A0A5B7K6U2</accession>
<reference evidence="1 2" key="1">
    <citation type="submission" date="2019-05" db="EMBL/GenBank/DDBJ databases">
        <title>Another draft genome of Portunus trituberculatus and its Hox gene families provides insights of decapod evolution.</title>
        <authorList>
            <person name="Jeong J.-H."/>
            <person name="Song I."/>
            <person name="Kim S."/>
            <person name="Choi T."/>
            <person name="Kim D."/>
            <person name="Ryu S."/>
            <person name="Kim W."/>
        </authorList>
    </citation>
    <scope>NUCLEOTIDE SEQUENCE [LARGE SCALE GENOMIC DNA]</scope>
    <source>
        <tissue evidence="1">Muscle</tissue>
    </source>
</reference>
<dbReference type="AlphaFoldDB" id="A0A5B7K6U2"/>
<comment type="caution">
    <text evidence="1">The sequence shown here is derived from an EMBL/GenBank/DDBJ whole genome shotgun (WGS) entry which is preliminary data.</text>
</comment>
<keyword evidence="2" id="KW-1185">Reference proteome</keyword>
<sequence>MLYKAVLDPPVQEPRCHTQSAQLLGGLSGKPTVIGDAQHLHLLPAEVSSALCCANFMNLMCHALPQPACRCDATQRGGEPGHNSGFFPRAEAVGQRETVGVRQQDLALGRCNRLFMYRFHCIGPRQLLRDTCYDELHLRLRYSSHPEVPVTQVVTGTR</sequence>
<name>A0A5B7K6U2_PORTR</name>
<dbReference type="EMBL" id="VSRR010142242">
    <property type="protein sequence ID" value="MPD04681.1"/>
    <property type="molecule type" value="Genomic_DNA"/>
</dbReference>
<evidence type="ECO:0000313" key="2">
    <source>
        <dbReference type="Proteomes" id="UP000324222"/>
    </source>
</evidence>
<evidence type="ECO:0000313" key="1">
    <source>
        <dbReference type="EMBL" id="MPD04681.1"/>
    </source>
</evidence>